<comment type="similarity">
    <text evidence="1 3">Belongs to the short-chain dehydrogenases/reductases (SDR) family.</text>
</comment>
<protein>
    <submittedName>
        <fullName evidence="4">3-oxoacyl-[acyl-carrier-protein] reductase-like protein</fullName>
    </submittedName>
</protein>
<keyword evidence="5" id="KW-1185">Reference proteome</keyword>
<dbReference type="GO" id="GO:0016616">
    <property type="term" value="F:oxidoreductase activity, acting on the CH-OH group of donors, NAD or NADP as acceptor"/>
    <property type="evidence" value="ECO:0007669"/>
    <property type="project" value="TreeGrafter"/>
</dbReference>
<evidence type="ECO:0000256" key="1">
    <source>
        <dbReference type="ARBA" id="ARBA00006484"/>
    </source>
</evidence>
<dbReference type="Pfam" id="PF00106">
    <property type="entry name" value="adh_short"/>
    <property type="match status" value="1"/>
</dbReference>
<name>A0A086T222_HAPC1</name>
<dbReference type="SUPFAM" id="SSF51735">
    <property type="entry name" value="NAD(P)-binding Rossmann-fold domains"/>
    <property type="match status" value="1"/>
</dbReference>
<keyword evidence="2" id="KW-0560">Oxidoreductase</keyword>
<sequence length="230" mass="23925">MALPFAGKHCAIIGATGTIGFSIAKSFASHGAVLSLLGRTAVDARPKLEPLLTPYQPPPDARAHRPSAHRFIAVDARSQAGLKSAFAPDDGSLENSDAIVGPVDILINCAGISQNQLHRSSSYSDIKNVLDTNLTATMLACKYAQIQKRGCIINVSSLMATKPAAGAAAYAAAKAGVIVLEPKLKDRYLKNTPLRRVATADEVADAAVFLASNGYANNCILNLDGGLSAA</sequence>
<gene>
    <name evidence="4" type="ORF">ACRE_058620</name>
</gene>
<dbReference type="STRING" id="857340.A0A086T222"/>
<accession>A0A086T222</accession>
<dbReference type="AlphaFoldDB" id="A0A086T222"/>
<evidence type="ECO:0000313" key="4">
    <source>
        <dbReference type="EMBL" id="KFH43404.1"/>
    </source>
</evidence>
<dbReference type="Gene3D" id="3.40.50.720">
    <property type="entry name" value="NAD(P)-binding Rossmann-like Domain"/>
    <property type="match status" value="1"/>
</dbReference>
<dbReference type="GO" id="GO:0048038">
    <property type="term" value="F:quinone binding"/>
    <property type="evidence" value="ECO:0007669"/>
    <property type="project" value="TreeGrafter"/>
</dbReference>
<evidence type="ECO:0000256" key="3">
    <source>
        <dbReference type="RuleBase" id="RU000363"/>
    </source>
</evidence>
<proteinExistence type="inferred from homology"/>
<dbReference type="PANTHER" id="PTHR42760">
    <property type="entry name" value="SHORT-CHAIN DEHYDROGENASES/REDUCTASES FAMILY MEMBER"/>
    <property type="match status" value="1"/>
</dbReference>
<dbReference type="OrthoDB" id="47007at2759"/>
<dbReference type="HOGENOM" id="CLU_010194_1_3_1"/>
<organism evidence="4 5">
    <name type="scientific">Hapsidospora chrysogenum (strain ATCC 11550 / CBS 779.69 / DSM 880 / IAM 14645 / JCM 23072 / IMI 49137)</name>
    <name type="common">Acremonium chrysogenum</name>
    <dbReference type="NCBI Taxonomy" id="857340"/>
    <lineage>
        <taxon>Eukaryota</taxon>
        <taxon>Fungi</taxon>
        <taxon>Dikarya</taxon>
        <taxon>Ascomycota</taxon>
        <taxon>Pezizomycotina</taxon>
        <taxon>Sordariomycetes</taxon>
        <taxon>Hypocreomycetidae</taxon>
        <taxon>Hypocreales</taxon>
        <taxon>Bionectriaceae</taxon>
        <taxon>Hapsidospora</taxon>
    </lineage>
</organism>
<reference evidence="5" key="1">
    <citation type="journal article" date="2014" name="Genome Announc.">
        <title>Genome sequence and annotation of Acremonium chrysogenum, producer of the beta-lactam antibiotic cephalosporin C.</title>
        <authorList>
            <person name="Terfehr D."/>
            <person name="Dahlmann T.A."/>
            <person name="Specht T."/>
            <person name="Zadra I."/>
            <person name="Kuernsteiner H."/>
            <person name="Kueck U."/>
        </authorList>
    </citation>
    <scope>NUCLEOTIDE SEQUENCE [LARGE SCALE GENOMIC DNA]</scope>
    <source>
        <strain evidence="5">ATCC 11550 / CBS 779.69 / DSM 880 / IAM 14645 / JCM 23072 / IMI 49137</strain>
    </source>
</reference>
<evidence type="ECO:0000256" key="2">
    <source>
        <dbReference type="ARBA" id="ARBA00023002"/>
    </source>
</evidence>
<comment type="caution">
    <text evidence="4">The sequence shown here is derived from an EMBL/GenBank/DDBJ whole genome shotgun (WGS) entry which is preliminary data.</text>
</comment>
<dbReference type="EMBL" id="JPKY01000070">
    <property type="protein sequence ID" value="KFH43404.1"/>
    <property type="molecule type" value="Genomic_DNA"/>
</dbReference>
<dbReference type="Proteomes" id="UP000029964">
    <property type="component" value="Unassembled WGS sequence"/>
</dbReference>
<evidence type="ECO:0000313" key="5">
    <source>
        <dbReference type="Proteomes" id="UP000029964"/>
    </source>
</evidence>
<dbReference type="InterPro" id="IPR036291">
    <property type="entry name" value="NAD(P)-bd_dom_sf"/>
</dbReference>
<dbReference type="PRINTS" id="PR00081">
    <property type="entry name" value="GDHRDH"/>
</dbReference>
<dbReference type="PANTHER" id="PTHR42760:SF133">
    <property type="entry name" value="3-OXOACYL-[ACYL-CARRIER-PROTEIN] REDUCTASE"/>
    <property type="match status" value="1"/>
</dbReference>
<dbReference type="GO" id="GO:0006633">
    <property type="term" value="P:fatty acid biosynthetic process"/>
    <property type="evidence" value="ECO:0007669"/>
    <property type="project" value="TreeGrafter"/>
</dbReference>
<dbReference type="InterPro" id="IPR002347">
    <property type="entry name" value="SDR_fam"/>
</dbReference>
<dbReference type="PRINTS" id="PR00080">
    <property type="entry name" value="SDRFAMILY"/>
</dbReference>